<name>A0AAN0JYW8_AMPQE</name>
<evidence type="ECO:0000313" key="3">
    <source>
        <dbReference type="Proteomes" id="UP000007879"/>
    </source>
</evidence>
<organism evidence="2 3">
    <name type="scientific">Amphimedon queenslandica</name>
    <name type="common">Sponge</name>
    <dbReference type="NCBI Taxonomy" id="400682"/>
    <lineage>
        <taxon>Eukaryota</taxon>
        <taxon>Metazoa</taxon>
        <taxon>Porifera</taxon>
        <taxon>Demospongiae</taxon>
        <taxon>Heteroscleromorpha</taxon>
        <taxon>Haplosclerida</taxon>
        <taxon>Niphatidae</taxon>
        <taxon>Amphimedon</taxon>
    </lineage>
</organism>
<dbReference type="Proteomes" id="UP000007879">
    <property type="component" value="Unassembled WGS sequence"/>
</dbReference>
<feature type="chain" id="PRO_5042997279" evidence="1">
    <location>
        <begin position="23"/>
        <end position="279"/>
    </location>
</feature>
<feature type="signal peptide" evidence="1">
    <location>
        <begin position="1"/>
        <end position="22"/>
    </location>
</feature>
<evidence type="ECO:0000256" key="1">
    <source>
        <dbReference type="SAM" id="SignalP"/>
    </source>
</evidence>
<accession>A0AAN0JYW8</accession>
<reference evidence="3" key="1">
    <citation type="journal article" date="2010" name="Nature">
        <title>The Amphimedon queenslandica genome and the evolution of animal complexity.</title>
        <authorList>
            <person name="Srivastava M."/>
            <person name="Simakov O."/>
            <person name="Chapman J."/>
            <person name="Fahey B."/>
            <person name="Gauthier M.E."/>
            <person name="Mitros T."/>
            <person name="Richards G.S."/>
            <person name="Conaco C."/>
            <person name="Dacre M."/>
            <person name="Hellsten U."/>
            <person name="Larroux C."/>
            <person name="Putnam N.H."/>
            <person name="Stanke M."/>
            <person name="Adamska M."/>
            <person name="Darling A."/>
            <person name="Degnan S.M."/>
            <person name="Oakley T.H."/>
            <person name="Plachetzki D.C."/>
            <person name="Zhai Y."/>
            <person name="Adamski M."/>
            <person name="Calcino A."/>
            <person name="Cummins S.F."/>
            <person name="Goodstein D.M."/>
            <person name="Harris C."/>
            <person name="Jackson D.J."/>
            <person name="Leys S.P."/>
            <person name="Shu S."/>
            <person name="Woodcroft B.J."/>
            <person name="Vervoort M."/>
            <person name="Kosik K.S."/>
            <person name="Manning G."/>
            <person name="Degnan B.M."/>
            <person name="Rokhsar D.S."/>
        </authorList>
    </citation>
    <scope>NUCLEOTIDE SEQUENCE [LARGE SCALE GENOMIC DNA]</scope>
</reference>
<keyword evidence="1" id="KW-0732">Signal</keyword>
<sequence length="279" mass="30679">MKSVALFQFSLFVAYFIVTCRGLSCSGGTIPVSQADSDTCYSTYAQSSAVSFFNGSVQDGNCEVFSDLNFFNVTHNWSSHYTNWSSHYTNCAKDVNLFITLLLPDSFGLPPKLSSTRCIQYNTTLCSCQMNCLLHFYQIQNVLNGRNHYIYLEGIDCNETLYNTTIEGIQYDKESSYWSNFIAKEDSTPCTIDPVVSSSSPLISSTSVTSFNIMPTASISSDLYNSLTHFMSPTPSNKSSSRSSLLIGGTLSNSNFLIPSAPLSSLRPISFSHISSGII</sequence>
<reference evidence="2" key="2">
    <citation type="submission" date="2024-06" db="UniProtKB">
        <authorList>
            <consortium name="EnsemblMetazoa"/>
        </authorList>
    </citation>
    <scope>IDENTIFICATION</scope>
</reference>
<dbReference type="EnsemblMetazoa" id="XM_020006546.1">
    <property type="protein sequence ID" value="XP_019862105.1"/>
    <property type="gene ID" value="LOC109590651"/>
</dbReference>
<keyword evidence="3" id="KW-1185">Reference proteome</keyword>
<dbReference type="RefSeq" id="XP_019862105.1">
    <property type="nucleotide sequence ID" value="XM_020006546.1"/>
</dbReference>
<protein>
    <submittedName>
        <fullName evidence="2">Uncharacterized protein</fullName>
    </submittedName>
</protein>
<proteinExistence type="predicted"/>
<evidence type="ECO:0000313" key="2">
    <source>
        <dbReference type="EnsemblMetazoa" id="XP_019862105.1"/>
    </source>
</evidence>
<dbReference type="GeneID" id="109590651"/>
<dbReference type="AlphaFoldDB" id="A0AAN0JYW8"/>
<dbReference type="KEGG" id="aqu:109590651"/>